<evidence type="ECO:0000259" key="3">
    <source>
        <dbReference type="PROSITE" id="PS50977"/>
    </source>
</evidence>
<comment type="caution">
    <text evidence="4">The sequence shown here is derived from an EMBL/GenBank/DDBJ whole genome shotgun (WGS) entry which is preliminary data.</text>
</comment>
<accession>A0ABU2WHL7</accession>
<dbReference type="InterPro" id="IPR001647">
    <property type="entry name" value="HTH_TetR"/>
</dbReference>
<protein>
    <submittedName>
        <fullName evidence="4">TetR/AcrR family transcriptional regulator</fullName>
    </submittedName>
</protein>
<evidence type="ECO:0000313" key="5">
    <source>
        <dbReference type="Proteomes" id="UP001254608"/>
    </source>
</evidence>
<dbReference type="Gene3D" id="1.10.10.60">
    <property type="entry name" value="Homeodomain-like"/>
    <property type="match status" value="1"/>
</dbReference>
<dbReference type="Proteomes" id="UP001254608">
    <property type="component" value="Unassembled WGS sequence"/>
</dbReference>
<keyword evidence="5" id="KW-1185">Reference proteome</keyword>
<feature type="domain" description="HTH tetR-type" evidence="3">
    <location>
        <begin position="14"/>
        <end position="74"/>
    </location>
</feature>
<dbReference type="InterPro" id="IPR050109">
    <property type="entry name" value="HTH-type_TetR-like_transc_reg"/>
</dbReference>
<dbReference type="InterPro" id="IPR036271">
    <property type="entry name" value="Tet_transcr_reg_TetR-rel_C_sf"/>
</dbReference>
<dbReference type="Gene3D" id="1.10.357.10">
    <property type="entry name" value="Tetracycline Repressor, domain 2"/>
    <property type="match status" value="1"/>
</dbReference>
<evidence type="ECO:0000256" key="2">
    <source>
        <dbReference type="PROSITE-ProRule" id="PRU00335"/>
    </source>
</evidence>
<dbReference type="Pfam" id="PF00440">
    <property type="entry name" value="TetR_N"/>
    <property type="match status" value="1"/>
</dbReference>
<dbReference type="PANTHER" id="PTHR30055">
    <property type="entry name" value="HTH-TYPE TRANSCRIPTIONAL REGULATOR RUTR"/>
    <property type="match status" value="1"/>
</dbReference>
<sequence>MAYQRSPLMQERLADNRQRILRSARRLVASGGFRAASISAVAAEAGLSTGAMYRYFPSKKDLFVEVLDEAVTHEVSILREIVDRPAPAIERLRAAVESFAARALQGPYLAYAFIAEPTDPEVEAARIVCRQRFGEVFKDVLRAGVASGEFPEQSVEVSAACIVGAFTEALVRPVAPSSKASDAHALIDAIADFCVRAARGNRSA</sequence>
<dbReference type="EMBL" id="JAVRIC010000007">
    <property type="protein sequence ID" value="MDT0497129.1"/>
    <property type="molecule type" value="Genomic_DNA"/>
</dbReference>
<organism evidence="4 5">
    <name type="scientific">Banduia mediterranea</name>
    <dbReference type="NCBI Taxonomy" id="3075609"/>
    <lineage>
        <taxon>Bacteria</taxon>
        <taxon>Pseudomonadati</taxon>
        <taxon>Pseudomonadota</taxon>
        <taxon>Gammaproteobacteria</taxon>
        <taxon>Nevskiales</taxon>
        <taxon>Algiphilaceae</taxon>
        <taxon>Banduia</taxon>
    </lineage>
</organism>
<dbReference type="PROSITE" id="PS01081">
    <property type="entry name" value="HTH_TETR_1"/>
    <property type="match status" value="1"/>
</dbReference>
<proteinExistence type="predicted"/>
<dbReference type="InterPro" id="IPR009057">
    <property type="entry name" value="Homeodomain-like_sf"/>
</dbReference>
<name>A0ABU2WHL7_9GAMM</name>
<dbReference type="RefSeq" id="WP_311364521.1">
    <property type="nucleotide sequence ID" value="NZ_JAVRIC010000007.1"/>
</dbReference>
<dbReference type="InterPro" id="IPR041490">
    <property type="entry name" value="KstR2_TetR_C"/>
</dbReference>
<reference evidence="4 5" key="1">
    <citation type="submission" date="2023-09" db="EMBL/GenBank/DDBJ databases">
        <authorList>
            <person name="Rey-Velasco X."/>
        </authorList>
    </citation>
    <scope>NUCLEOTIDE SEQUENCE [LARGE SCALE GENOMIC DNA]</scope>
    <source>
        <strain evidence="4 5">W345</strain>
    </source>
</reference>
<evidence type="ECO:0000256" key="1">
    <source>
        <dbReference type="ARBA" id="ARBA00023125"/>
    </source>
</evidence>
<evidence type="ECO:0000313" key="4">
    <source>
        <dbReference type="EMBL" id="MDT0497129.1"/>
    </source>
</evidence>
<dbReference type="SUPFAM" id="SSF48498">
    <property type="entry name" value="Tetracyclin repressor-like, C-terminal domain"/>
    <property type="match status" value="1"/>
</dbReference>
<dbReference type="Pfam" id="PF17932">
    <property type="entry name" value="TetR_C_24"/>
    <property type="match status" value="1"/>
</dbReference>
<dbReference type="PRINTS" id="PR00455">
    <property type="entry name" value="HTHTETR"/>
</dbReference>
<feature type="DNA-binding region" description="H-T-H motif" evidence="2">
    <location>
        <begin position="37"/>
        <end position="56"/>
    </location>
</feature>
<gene>
    <name evidence="4" type="ORF">RM530_07085</name>
</gene>
<dbReference type="InterPro" id="IPR023772">
    <property type="entry name" value="DNA-bd_HTH_TetR-type_CS"/>
</dbReference>
<dbReference type="PROSITE" id="PS50977">
    <property type="entry name" value="HTH_TETR_2"/>
    <property type="match status" value="1"/>
</dbReference>
<dbReference type="SUPFAM" id="SSF46689">
    <property type="entry name" value="Homeodomain-like"/>
    <property type="match status" value="1"/>
</dbReference>
<dbReference type="PANTHER" id="PTHR30055:SF226">
    <property type="entry name" value="HTH-TYPE TRANSCRIPTIONAL REGULATOR PKSA"/>
    <property type="match status" value="1"/>
</dbReference>
<keyword evidence="1 2" id="KW-0238">DNA-binding</keyword>